<dbReference type="RefSeq" id="WP_093559859.1">
    <property type="nucleotide sequence ID" value="NZ_FPBO01000042.1"/>
</dbReference>
<gene>
    <name evidence="1" type="ORF">SAMN05216552_104211</name>
</gene>
<evidence type="ECO:0008006" key="3">
    <source>
        <dbReference type="Google" id="ProtNLM"/>
    </source>
</evidence>
<name>A0A1I7LXE9_9BURK</name>
<proteinExistence type="predicted"/>
<dbReference type="EMBL" id="FPBO01000042">
    <property type="protein sequence ID" value="SFV14403.1"/>
    <property type="molecule type" value="Genomic_DNA"/>
</dbReference>
<sequence length="240" mass="27322">MIVLDPAPAAAAVAEFGQTGYAVIRTAPLSDAVLDSFNNMPRDEHSKSRHRRIRLSQYLAYCEQGQWIYALLPRRRYVQSAEYIRLAEAGGVARHREQLEIDPSELITSVLEQMPVDRARQYHINVNQIRVIVDDEFKGVTVPEGPHRDGHEFSVVGVAKRANVVGGETQIMLPHDHTPLFYHTLAENEAVVIDDERFVHYATNIESRDGKPGYRDIWVIEINRWENRCYGPLHDARALG</sequence>
<dbReference type="Pfam" id="PF10014">
    <property type="entry name" value="2OG-Fe_Oxy_2"/>
    <property type="match status" value="1"/>
</dbReference>
<dbReference type="GO" id="GO:0051213">
    <property type="term" value="F:dioxygenase activity"/>
    <property type="evidence" value="ECO:0007669"/>
    <property type="project" value="InterPro"/>
</dbReference>
<organism evidence="1 2">
    <name type="scientific">Pseudoduganella namucuonensis</name>
    <dbReference type="NCBI Taxonomy" id="1035707"/>
    <lineage>
        <taxon>Bacteria</taxon>
        <taxon>Pseudomonadati</taxon>
        <taxon>Pseudomonadota</taxon>
        <taxon>Betaproteobacteria</taxon>
        <taxon>Burkholderiales</taxon>
        <taxon>Oxalobacteraceae</taxon>
        <taxon>Telluria group</taxon>
        <taxon>Pseudoduganella</taxon>
    </lineage>
</organism>
<dbReference type="Proteomes" id="UP000199391">
    <property type="component" value="Unassembled WGS sequence"/>
</dbReference>
<protein>
    <recommendedName>
        <fullName evidence="3">2OG-Fe dioxygenase family protein</fullName>
    </recommendedName>
</protein>
<evidence type="ECO:0000313" key="1">
    <source>
        <dbReference type="EMBL" id="SFV14403.1"/>
    </source>
</evidence>
<keyword evidence="2" id="KW-1185">Reference proteome</keyword>
<dbReference type="OrthoDB" id="6681382at2"/>
<evidence type="ECO:0000313" key="2">
    <source>
        <dbReference type="Proteomes" id="UP000199391"/>
    </source>
</evidence>
<reference evidence="2" key="1">
    <citation type="submission" date="2016-10" db="EMBL/GenBank/DDBJ databases">
        <authorList>
            <person name="Varghese N."/>
            <person name="Submissions S."/>
        </authorList>
    </citation>
    <scope>NUCLEOTIDE SEQUENCE [LARGE SCALE GENOMIC DNA]</scope>
    <source>
        <strain evidence="2">CGMCC 1.11014</strain>
    </source>
</reference>
<dbReference type="AlphaFoldDB" id="A0A1I7LXE9"/>
<dbReference type="STRING" id="1035707.SAMN05216552_104211"/>
<accession>A0A1I7LXE9</accession>
<dbReference type="Gene3D" id="2.60.120.620">
    <property type="entry name" value="q2cbj1_9rhob like domain"/>
    <property type="match status" value="1"/>
</dbReference>
<dbReference type="InterPro" id="IPR018724">
    <property type="entry name" value="2OG-Fe_dioxygenase"/>
</dbReference>